<proteinExistence type="inferred from homology"/>
<dbReference type="Pfam" id="PF01809">
    <property type="entry name" value="YidD"/>
    <property type="match status" value="1"/>
</dbReference>
<dbReference type="HAMAP" id="MF_00386">
    <property type="entry name" value="UPF0161_YidD"/>
    <property type="match status" value="1"/>
</dbReference>
<dbReference type="SMART" id="SM01234">
    <property type="entry name" value="Haemolytic"/>
    <property type="match status" value="1"/>
</dbReference>
<dbReference type="InterPro" id="IPR002696">
    <property type="entry name" value="Membr_insert_effic_factor_YidD"/>
</dbReference>
<dbReference type="PANTHER" id="PTHR33383">
    <property type="entry name" value="MEMBRANE PROTEIN INSERTION EFFICIENCY FACTOR-RELATED"/>
    <property type="match status" value="1"/>
</dbReference>
<dbReference type="PANTHER" id="PTHR33383:SF1">
    <property type="entry name" value="MEMBRANE PROTEIN INSERTION EFFICIENCY FACTOR-RELATED"/>
    <property type="match status" value="1"/>
</dbReference>
<feature type="compositionally biased region" description="Low complexity" evidence="2">
    <location>
        <begin position="93"/>
        <end position="107"/>
    </location>
</feature>
<evidence type="ECO:0000313" key="3">
    <source>
        <dbReference type="EMBL" id="MDR6584424.1"/>
    </source>
</evidence>
<protein>
    <recommendedName>
        <fullName evidence="1">Putative membrane protein insertion efficiency factor</fullName>
    </recommendedName>
</protein>
<feature type="region of interest" description="Disordered" evidence="2">
    <location>
        <begin position="76"/>
        <end position="113"/>
    </location>
</feature>
<keyword evidence="1" id="KW-0472">Membrane</keyword>
<comment type="caution">
    <text evidence="3">The sequence shown here is derived from an EMBL/GenBank/DDBJ whole genome shotgun (WGS) entry which is preliminary data.</text>
</comment>
<dbReference type="RefSeq" id="WP_102662790.1">
    <property type="nucleotide sequence ID" value="NZ_CP049139.1"/>
</dbReference>
<organism evidence="3 4">
    <name type="scientific">Herbaspirillum frisingense</name>
    <dbReference type="NCBI Taxonomy" id="92645"/>
    <lineage>
        <taxon>Bacteria</taxon>
        <taxon>Pseudomonadati</taxon>
        <taxon>Pseudomonadota</taxon>
        <taxon>Betaproteobacteria</taxon>
        <taxon>Burkholderiales</taxon>
        <taxon>Oxalobacteraceae</taxon>
        <taxon>Herbaspirillum</taxon>
    </lineage>
</organism>
<dbReference type="Proteomes" id="UP001260715">
    <property type="component" value="Unassembled WGS sequence"/>
</dbReference>
<evidence type="ECO:0000256" key="1">
    <source>
        <dbReference type="HAMAP-Rule" id="MF_00386"/>
    </source>
</evidence>
<comment type="subcellular location">
    <subcellularLocation>
        <location evidence="1">Cell membrane</location>
        <topology evidence="1">Peripheral membrane protein</topology>
        <orientation evidence="1">Cytoplasmic side</orientation>
    </subcellularLocation>
</comment>
<sequence length="113" mass="11836">MKTPLLLLLRAYKLGVSPFLGQNCRFYPSCSDYAAEAVRVHGALKGSLLAGKRLCKCHPWHAGGLDFVPGSAEARAHAMSQSSASSPDFPNTSSQPPAARVSPPVAADGCSHS</sequence>
<accession>A0ABU1PES3</accession>
<dbReference type="NCBIfam" id="TIGR00278">
    <property type="entry name" value="membrane protein insertion efficiency factor YidD"/>
    <property type="match status" value="1"/>
</dbReference>
<keyword evidence="1" id="KW-1003">Cell membrane</keyword>
<keyword evidence="4" id="KW-1185">Reference proteome</keyword>
<gene>
    <name evidence="3" type="ORF">J2W50_002634</name>
</gene>
<evidence type="ECO:0000256" key="2">
    <source>
        <dbReference type="SAM" id="MobiDB-lite"/>
    </source>
</evidence>
<evidence type="ECO:0000313" key="4">
    <source>
        <dbReference type="Proteomes" id="UP001260715"/>
    </source>
</evidence>
<feature type="compositionally biased region" description="Polar residues" evidence="2">
    <location>
        <begin position="79"/>
        <end position="92"/>
    </location>
</feature>
<comment type="similarity">
    <text evidence="1">Belongs to the UPF0161 family.</text>
</comment>
<reference evidence="3 4" key="1">
    <citation type="submission" date="2023-07" db="EMBL/GenBank/DDBJ databases">
        <title>Sorghum-associated microbial communities from plants grown in Nebraska, USA.</title>
        <authorList>
            <person name="Schachtman D."/>
        </authorList>
    </citation>
    <scope>NUCLEOTIDE SEQUENCE [LARGE SCALE GENOMIC DNA]</scope>
    <source>
        <strain evidence="3 4">596</strain>
    </source>
</reference>
<comment type="function">
    <text evidence="1">Could be involved in insertion of integral membrane proteins into the membrane.</text>
</comment>
<dbReference type="EMBL" id="JAVDSJ010000003">
    <property type="protein sequence ID" value="MDR6584424.1"/>
    <property type="molecule type" value="Genomic_DNA"/>
</dbReference>
<name>A0ABU1PES3_9BURK</name>